<dbReference type="OrthoDB" id="3254880at2759"/>
<proteinExistence type="predicted"/>
<dbReference type="AlphaFoldDB" id="A0A0L6U863"/>
<accession>A0A0L6U863</accession>
<comment type="caution">
    <text evidence="1">The sequence shown here is derived from an EMBL/GenBank/DDBJ whole genome shotgun (WGS) entry which is preliminary data.</text>
</comment>
<organism evidence="1 2">
    <name type="scientific">Puccinia sorghi</name>
    <dbReference type="NCBI Taxonomy" id="27349"/>
    <lineage>
        <taxon>Eukaryota</taxon>
        <taxon>Fungi</taxon>
        <taxon>Dikarya</taxon>
        <taxon>Basidiomycota</taxon>
        <taxon>Pucciniomycotina</taxon>
        <taxon>Pucciniomycetes</taxon>
        <taxon>Pucciniales</taxon>
        <taxon>Pucciniaceae</taxon>
        <taxon>Puccinia</taxon>
    </lineage>
</organism>
<reference evidence="1 2" key="1">
    <citation type="submission" date="2015-08" db="EMBL/GenBank/DDBJ databases">
        <title>Next Generation Sequencing and Analysis of the Genome of Puccinia sorghi L Schw, the Causal Agent of Maize Common Rust.</title>
        <authorList>
            <person name="Rochi L."/>
            <person name="Burguener G."/>
            <person name="Darino M."/>
            <person name="Turjanski A."/>
            <person name="Kreff E."/>
            <person name="Dieguez M.J."/>
            <person name="Sacco F."/>
        </authorList>
    </citation>
    <scope>NUCLEOTIDE SEQUENCE [LARGE SCALE GENOMIC DNA]</scope>
    <source>
        <strain evidence="1 2">RO10H11247</strain>
    </source>
</reference>
<sequence>MAESLSHTALFIHIKILWGLVKQDSKIKEAVKGTNRTSHLNQHDIHYPDFDLSHLSDPLAKASCRRVRILPKKTPIISTFTTPPKGLPIDFYCPKWYHMLLPTQQ</sequence>
<dbReference type="VEuPathDB" id="FungiDB:VP01_887g3"/>
<keyword evidence="2" id="KW-1185">Reference proteome</keyword>
<dbReference type="EMBL" id="LAVV01014470">
    <property type="protein sequence ID" value="KNZ44733.1"/>
    <property type="molecule type" value="Genomic_DNA"/>
</dbReference>
<gene>
    <name evidence="1" type="ORF">VP01_887g3</name>
</gene>
<evidence type="ECO:0000313" key="1">
    <source>
        <dbReference type="EMBL" id="KNZ44733.1"/>
    </source>
</evidence>
<evidence type="ECO:0000313" key="2">
    <source>
        <dbReference type="Proteomes" id="UP000037035"/>
    </source>
</evidence>
<name>A0A0L6U863_9BASI</name>
<dbReference type="Proteomes" id="UP000037035">
    <property type="component" value="Unassembled WGS sequence"/>
</dbReference>
<protein>
    <submittedName>
        <fullName evidence="1">Uncharacterized protein</fullName>
    </submittedName>
</protein>